<dbReference type="EMBL" id="KI964547">
    <property type="protein sequence ID" value="EUC37840.1"/>
    <property type="molecule type" value="Genomic_DNA"/>
</dbReference>
<accession>W6YJS0</accession>
<gene>
    <name evidence="2" type="ORF">COCCADRAFT_84604</name>
</gene>
<keyword evidence="3" id="KW-1185">Reference proteome</keyword>
<feature type="compositionally biased region" description="Polar residues" evidence="1">
    <location>
        <begin position="62"/>
        <end position="72"/>
    </location>
</feature>
<dbReference type="RefSeq" id="XP_007707862.1">
    <property type="nucleotide sequence ID" value="XM_007709672.1"/>
</dbReference>
<name>W6YJS0_COCC2</name>
<evidence type="ECO:0000313" key="3">
    <source>
        <dbReference type="Proteomes" id="UP000053841"/>
    </source>
</evidence>
<dbReference type="Proteomes" id="UP000053841">
    <property type="component" value="Unassembled WGS sequence"/>
</dbReference>
<dbReference type="KEGG" id="bze:COCCADRAFT_84604"/>
<evidence type="ECO:0000313" key="2">
    <source>
        <dbReference type="EMBL" id="EUC37840.1"/>
    </source>
</evidence>
<organism evidence="2 3">
    <name type="scientific">Cochliobolus carbonum (strain 26-R-13)</name>
    <name type="common">Maize leaf spot fungus</name>
    <name type="synonym">Bipolaris zeicola</name>
    <dbReference type="NCBI Taxonomy" id="930089"/>
    <lineage>
        <taxon>Eukaryota</taxon>
        <taxon>Fungi</taxon>
        <taxon>Dikarya</taxon>
        <taxon>Ascomycota</taxon>
        <taxon>Pezizomycotina</taxon>
        <taxon>Dothideomycetes</taxon>
        <taxon>Pleosporomycetidae</taxon>
        <taxon>Pleosporales</taxon>
        <taxon>Pleosporineae</taxon>
        <taxon>Pleosporaceae</taxon>
        <taxon>Bipolaris</taxon>
    </lineage>
</organism>
<protein>
    <submittedName>
        <fullName evidence="2">Uncharacterized protein</fullName>
    </submittedName>
</protein>
<dbReference type="GeneID" id="19151797"/>
<feature type="non-terminal residue" evidence="2">
    <location>
        <position position="1"/>
    </location>
</feature>
<evidence type="ECO:0000256" key="1">
    <source>
        <dbReference type="SAM" id="MobiDB-lite"/>
    </source>
</evidence>
<sequence>QLSSCQQQPTKRQLRRVDAVAIQTTPFVCSTQEPRLAAASAASASRLCSHHGDTPSRRGRKPNSTSYLAHSP</sequence>
<feature type="region of interest" description="Disordered" evidence="1">
    <location>
        <begin position="40"/>
        <end position="72"/>
    </location>
</feature>
<dbReference type="AlphaFoldDB" id="W6YJS0"/>
<dbReference type="HOGENOM" id="CLU_2729040_0_0_1"/>
<reference evidence="2 3" key="1">
    <citation type="journal article" date="2013" name="PLoS Genet.">
        <title>Comparative genome structure, secondary metabolite, and effector coding capacity across Cochliobolus pathogens.</title>
        <authorList>
            <person name="Condon B.J."/>
            <person name="Leng Y."/>
            <person name="Wu D."/>
            <person name="Bushley K.E."/>
            <person name="Ohm R.A."/>
            <person name="Otillar R."/>
            <person name="Martin J."/>
            <person name="Schackwitz W."/>
            <person name="Grimwood J."/>
            <person name="MohdZainudin N."/>
            <person name="Xue C."/>
            <person name="Wang R."/>
            <person name="Manning V.A."/>
            <person name="Dhillon B."/>
            <person name="Tu Z.J."/>
            <person name="Steffenson B.J."/>
            <person name="Salamov A."/>
            <person name="Sun H."/>
            <person name="Lowry S."/>
            <person name="LaButti K."/>
            <person name="Han J."/>
            <person name="Copeland A."/>
            <person name="Lindquist E."/>
            <person name="Barry K."/>
            <person name="Schmutz J."/>
            <person name="Baker S.E."/>
            <person name="Ciuffetti L.M."/>
            <person name="Grigoriev I.V."/>
            <person name="Zhong S."/>
            <person name="Turgeon B.G."/>
        </authorList>
    </citation>
    <scope>NUCLEOTIDE SEQUENCE [LARGE SCALE GENOMIC DNA]</scope>
    <source>
        <strain evidence="2 3">26-R-13</strain>
    </source>
</reference>
<proteinExistence type="predicted"/>